<proteinExistence type="predicted"/>
<dbReference type="Proteomes" id="UP000704762">
    <property type="component" value="Unassembled WGS sequence"/>
</dbReference>
<organism evidence="1 2">
    <name type="scientific">Microlunatus panaciterrae</name>
    <dbReference type="NCBI Taxonomy" id="400768"/>
    <lineage>
        <taxon>Bacteria</taxon>
        <taxon>Bacillati</taxon>
        <taxon>Actinomycetota</taxon>
        <taxon>Actinomycetes</taxon>
        <taxon>Propionibacteriales</taxon>
        <taxon>Propionibacteriaceae</taxon>
        <taxon>Microlunatus</taxon>
    </lineage>
</organism>
<evidence type="ECO:0000313" key="1">
    <source>
        <dbReference type="EMBL" id="MBM7798864.1"/>
    </source>
</evidence>
<sequence>MTEPTTAGTTPTPASLSSTLQADLSTMLRVELRAELVLNDDLPRGAQDYDATFVVDYYLDSGRNWAGDDREMRALALSHGVMPDDEGCISLTIGRARLVTVDLGYPSAFDALDARDSAASHLGQLLRSALPDLQAQFAPVGTRALLVEQITVAPQFRGHQLSLTAVELLLREFRHGGLCAILDPTDPDATDDEVRAASRPGLTEHWSRVGFRPWGSEGILVYDFREPLPHDNPA</sequence>
<reference evidence="1 2" key="1">
    <citation type="submission" date="2021-01" db="EMBL/GenBank/DDBJ databases">
        <title>Sequencing the genomes of 1000 actinobacteria strains.</title>
        <authorList>
            <person name="Klenk H.-P."/>
        </authorList>
    </citation>
    <scope>NUCLEOTIDE SEQUENCE [LARGE SCALE GENOMIC DNA]</scope>
    <source>
        <strain evidence="1 2">DSM 18662</strain>
    </source>
</reference>
<gene>
    <name evidence="1" type="ORF">JOE57_001785</name>
</gene>
<protein>
    <recommendedName>
        <fullName evidence="3">N-acetyltransferase domain-containing protein</fullName>
    </recommendedName>
</protein>
<keyword evidence="2" id="KW-1185">Reference proteome</keyword>
<evidence type="ECO:0000313" key="2">
    <source>
        <dbReference type="Proteomes" id="UP000704762"/>
    </source>
</evidence>
<dbReference type="RefSeq" id="WP_204917360.1">
    <property type="nucleotide sequence ID" value="NZ_BAAAQP010000002.1"/>
</dbReference>
<comment type="caution">
    <text evidence="1">The sequence shown here is derived from an EMBL/GenBank/DDBJ whole genome shotgun (WGS) entry which is preliminary data.</text>
</comment>
<evidence type="ECO:0008006" key="3">
    <source>
        <dbReference type="Google" id="ProtNLM"/>
    </source>
</evidence>
<accession>A0ABS2RIP2</accession>
<dbReference type="EMBL" id="JAFBCF010000001">
    <property type="protein sequence ID" value="MBM7798864.1"/>
    <property type="molecule type" value="Genomic_DNA"/>
</dbReference>
<name>A0ABS2RIP2_9ACTN</name>